<dbReference type="Pfam" id="PF00069">
    <property type="entry name" value="Pkinase"/>
    <property type="match status" value="1"/>
</dbReference>
<dbReference type="PANTHER" id="PTHR43289">
    <property type="entry name" value="MITOGEN-ACTIVATED PROTEIN KINASE KINASE KINASE 20-RELATED"/>
    <property type="match status" value="1"/>
</dbReference>
<evidence type="ECO:0000256" key="2">
    <source>
        <dbReference type="ARBA" id="ARBA00022741"/>
    </source>
</evidence>
<feature type="transmembrane region" description="Helical" evidence="7">
    <location>
        <begin position="1028"/>
        <end position="1046"/>
    </location>
</feature>
<feature type="transmembrane region" description="Helical" evidence="7">
    <location>
        <begin position="989"/>
        <end position="1007"/>
    </location>
</feature>
<dbReference type="OrthoDB" id="6111975at2"/>
<dbReference type="PANTHER" id="PTHR43289:SF6">
    <property type="entry name" value="SERINE_THREONINE-PROTEIN KINASE NEKL-3"/>
    <property type="match status" value="1"/>
</dbReference>
<evidence type="ECO:0000256" key="1">
    <source>
        <dbReference type="ARBA" id="ARBA00022679"/>
    </source>
</evidence>
<dbReference type="CDD" id="cd14014">
    <property type="entry name" value="STKc_PknB_like"/>
    <property type="match status" value="1"/>
</dbReference>
<protein>
    <submittedName>
        <fullName evidence="9">Serine/threonine-protein kinase StkP</fullName>
        <ecNumber evidence="9">2.7.11.1</ecNumber>
    </submittedName>
</protein>
<feature type="domain" description="Protein kinase" evidence="8">
    <location>
        <begin position="84"/>
        <end position="346"/>
    </location>
</feature>
<dbReference type="Gene3D" id="1.10.510.10">
    <property type="entry name" value="Transferase(Phosphotransferase) domain 1"/>
    <property type="match status" value="1"/>
</dbReference>
<dbReference type="EMBL" id="CP036434">
    <property type="protein sequence ID" value="QDV06424.1"/>
    <property type="molecule type" value="Genomic_DNA"/>
</dbReference>
<dbReference type="RefSeq" id="WP_145196593.1">
    <property type="nucleotide sequence ID" value="NZ_CP036434.1"/>
</dbReference>
<keyword evidence="10" id="KW-1185">Reference proteome</keyword>
<reference evidence="9 10" key="1">
    <citation type="submission" date="2019-02" db="EMBL/GenBank/DDBJ databases">
        <title>Deep-cultivation of Planctomycetes and their phenomic and genomic characterization uncovers novel biology.</title>
        <authorList>
            <person name="Wiegand S."/>
            <person name="Jogler M."/>
            <person name="Boedeker C."/>
            <person name="Pinto D."/>
            <person name="Vollmers J."/>
            <person name="Rivas-Marin E."/>
            <person name="Kohn T."/>
            <person name="Peeters S.H."/>
            <person name="Heuer A."/>
            <person name="Rast P."/>
            <person name="Oberbeckmann S."/>
            <person name="Bunk B."/>
            <person name="Jeske O."/>
            <person name="Meyerdierks A."/>
            <person name="Storesund J.E."/>
            <person name="Kallscheuer N."/>
            <person name="Luecker S."/>
            <person name="Lage O.M."/>
            <person name="Pohl T."/>
            <person name="Merkel B.J."/>
            <person name="Hornburger P."/>
            <person name="Mueller R.-W."/>
            <person name="Bruemmer F."/>
            <person name="Labrenz M."/>
            <person name="Spormann A.M."/>
            <person name="Op den Camp H."/>
            <person name="Overmann J."/>
            <person name="Amann R."/>
            <person name="Jetten M.S.M."/>
            <person name="Mascher T."/>
            <person name="Medema M.H."/>
            <person name="Devos D.P."/>
            <person name="Kaster A.-K."/>
            <person name="Ovreas L."/>
            <person name="Rohde M."/>
            <person name="Galperin M.Y."/>
            <person name="Jogler C."/>
        </authorList>
    </citation>
    <scope>NUCLEOTIDE SEQUENCE [LARGE SCALE GENOMIC DNA]</scope>
    <source>
        <strain evidence="9 10">Poly30</strain>
    </source>
</reference>
<dbReference type="EC" id="2.7.11.1" evidence="9"/>
<gene>
    <name evidence="9" type="primary">stkP_2</name>
    <name evidence="9" type="ORF">Poly30_19330</name>
</gene>
<dbReference type="InterPro" id="IPR011009">
    <property type="entry name" value="Kinase-like_dom_sf"/>
</dbReference>
<name>A0A518EQR0_9BACT</name>
<evidence type="ECO:0000313" key="10">
    <source>
        <dbReference type="Proteomes" id="UP000320390"/>
    </source>
</evidence>
<evidence type="ECO:0000256" key="3">
    <source>
        <dbReference type="ARBA" id="ARBA00022777"/>
    </source>
</evidence>
<sequence>MSPEDNNRDERLFELGESLGHALRAGESVRPEQWAKRYDLELEDVEAALRALEGLRPGAEAGAGRPPASPFPQDLQAPKLPADLAVRGELGRGGMGVVWRAHQVSLDRDVAVKVLMPTEIVFGAALERFQREAKSLARLRHRHIVRIHDVGTSDGHLYFVMDLIEGESLAAALKRGGAMNPARAVRLLRQVASAIAYVHERGIVHRDLKPANILIDGDGDAYVVDFGLALDRTAATDLTVTGHLLGTPAYMAPEQIRGDRALIGETSDIYAMGAILYECLEGKAPFAGLGLMDLVQSIERREPLSLMRTRSSVPLPLARIAHKAMAKSPADRYPTARALLEDLERFEAGARVLAEPPSVMRGLGFWTKRHRTTLAAILVSVIVTALALSSLRPDSPGPEIPAVLRAARTMAANGEAAASRLLLRQALDEGAALDDGELQAALAQKLVSGDEDVHRRIRVALEEQDSAKGRADSSWKLLHLASRQLEGRGDARPIQADEEIFLDRAGGWTEVLDAFVPAWLGADHQTWSEVAVALLQTRLAKPLIGWMSRQGHAADQLLLLWVEDGALTRSTLQPVLGKCVRTQEFMDHLSERGAAALPGWIRSIDDPNPAVREAARHIACAITGFPGSPWSGRIGVATALGPEELTARLTAWSSTSPAEWDLELLRWMVDLSGSPQRTREAWSGLLFTRYGSDQLVNPLPASAAELSQRMHDALGLTGTFESMGAADLQEQFLKAKSSMRAPLQRLLAHKLGRRTPLWPALETGYPGPEPTSLASDWYRLVAEESGTGRDLGFRVRWAWFDATEPAEQPLLIEQDAQVVMPGRPFFVRALRDVEGTAWRTPLINGGFLDKAPPPALLWQSVKRPAKPAEVLLTGRVELPPGGPVLHFEPLPGDSGRAGPMASFVAGAWRGLAPETTEPLMKYRHSDADGEEVLEIFAARLDLPHTALPEWLDSNTLDHLRSRYLEIEQGNAAPARAASTPKTMSPQRKWIVRILLAFLGVSALFGIVDGFRRARRAEVSVRIICRRSAQVMLGVLMGLLILLVPLQQIPRQWVAPILLVASACAWLSVPTSSRSWAARAPAVLWLAAAALTASATSFGGGNTAFAWATLLWPLGALIGGVTLEAAAWRLGLGQPLSSLVLLTVLAVYFGDGLLSGLILTLETAHREDSLALARWLTEARANSTLVQLQFALRSAPLATLLFHATWWTLTLRLHRYQRERSGQ</sequence>
<evidence type="ECO:0000256" key="5">
    <source>
        <dbReference type="PROSITE-ProRule" id="PRU10141"/>
    </source>
</evidence>
<dbReference type="PROSITE" id="PS00107">
    <property type="entry name" value="PROTEIN_KINASE_ATP"/>
    <property type="match status" value="1"/>
</dbReference>
<accession>A0A518EQR0</accession>
<dbReference type="GO" id="GO:0005524">
    <property type="term" value="F:ATP binding"/>
    <property type="evidence" value="ECO:0007669"/>
    <property type="project" value="UniProtKB-UniRule"/>
</dbReference>
<dbReference type="Proteomes" id="UP000320390">
    <property type="component" value="Chromosome"/>
</dbReference>
<dbReference type="PROSITE" id="PS00108">
    <property type="entry name" value="PROTEIN_KINASE_ST"/>
    <property type="match status" value="1"/>
</dbReference>
<dbReference type="SUPFAM" id="SSF56112">
    <property type="entry name" value="Protein kinase-like (PK-like)"/>
    <property type="match status" value="1"/>
</dbReference>
<keyword evidence="2 5" id="KW-0547">Nucleotide-binding</keyword>
<evidence type="ECO:0000256" key="7">
    <source>
        <dbReference type="SAM" id="Phobius"/>
    </source>
</evidence>
<dbReference type="SMART" id="SM00220">
    <property type="entry name" value="S_TKc"/>
    <property type="match status" value="1"/>
</dbReference>
<keyword evidence="4 5" id="KW-0067">ATP-binding</keyword>
<dbReference type="AlphaFoldDB" id="A0A518EQR0"/>
<proteinExistence type="predicted"/>
<evidence type="ECO:0000256" key="6">
    <source>
        <dbReference type="SAM" id="MobiDB-lite"/>
    </source>
</evidence>
<feature type="transmembrane region" description="Helical" evidence="7">
    <location>
        <begin position="1138"/>
        <end position="1160"/>
    </location>
</feature>
<dbReference type="InterPro" id="IPR000719">
    <property type="entry name" value="Prot_kinase_dom"/>
</dbReference>
<feature type="compositionally biased region" description="Low complexity" evidence="6">
    <location>
        <begin position="57"/>
        <end position="66"/>
    </location>
</feature>
<feature type="transmembrane region" description="Helical" evidence="7">
    <location>
        <begin position="1189"/>
        <end position="1210"/>
    </location>
</feature>
<evidence type="ECO:0000313" key="9">
    <source>
        <dbReference type="EMBL" id="QDV06424.1"/>
    </source>
</evidence>
<evidence type="ECO:0000256" key="4">
    <source>
        <dbReference type="ARBA" id="ARBA00022840"/>
    </source>
</evidence>
<organism evidence="9 10">
    <name type="scientific">Saltatorellus ferox</name>
    <dbReference type="NCBI Taxonomy" id="2528018"/>
    <lineage>
        <taxon>Bacteria</taxon>
        <taxon>Pseudomonadati</taxon>
        <taxon>Planctomycetota</taxon>
        <taxon>Planctomycetia</taxon>
        <taxon>Planctomycetia incertae sedis</taxon>
        <taxon>Saltatorellus</taxon>
    </lineage>
</organism>
<dbReference type="PROSITE" id="PS50011">
    <property type="entry name" value="PROTEIN_KINASE_DOM"/>
    <property type="match status" value="1"/>
</dbReference>
<keyword evidence="7" id="KW-0472">Membrane</keyword>
<keyword evidence="1 9" id="KW-0808">Transferase</keyword>
<dbReference type="InterPro" id="IPR017441">
    <property type="entry name" value="Protein_kinase_ATP_BS"/>
</dbReference>
<dbReference type="Gene3D" id="3.30.200.20">
    <property type="entry name" value="Phosphorylase Kinase, domain 1"/>
    <property type="match status" value="1"/>
</dbReference>
<evidence type="ECO:0000259" key="8">
    <source>
        <dbReference type="PROSITE" id="PS50011"/>
    </source>
</evidence>
<feature type="binding site" evidence="5">
    <location>
        <position position="113"/>
    </location>
    <ligand>
        <name>ATP</name>
        <dbReference type="ChEBI" id="CHEBI:30616"/>
    </ligand>
</feature>
<keyword evidence="7" id="KW-0812">Transmembrane</keyword>
<keyword evidence="7" id="KW-1133">Transmembrane helix</keyword>
<dbReference type="GO" id="GO:0004674">
    <property type="term" value="F:protein serine/threonine kinase activity"/>
    <property type="evidence" value="ECO:0007669"/>
    <property type="project" value="UniProtKB-EC"/>
</dbReference>
<feature type="transmembrane region" description="Helical" evidence="7">
    <location>
        <begin position="1052"/>
        <end position="1068"/>
    </location>
</feature>
<feature type="transmembrane region" description="Helical" evidence="7">
    <location>
        <begin position="1103"/>
        <end position="1126"/>
    </location>
</feature>
<keyword evidence="3 9" id="KW-0418">Kinase</keyword>
<feature type="region of interest" description="Disordered" evidence="6">
    <location>
        <begin position="57"/>
        <end position="76"/>
    </location>
</feature>
<feature type="transmembrane region" description="Helical" evidence="7">
    <location>
        <begin position="1075"/>
        <end position="1097"/>
    </location>
</feature>
<dbReference type="InterPro" id="IPR008271">
    <property type="entry name" value="Ser/Thr_kinase_AS"/>
</dbReference>